<comment type="caution">
    <text evidence="3">The sequence shown here is derived from an EMBL/GenBank/DDBJ whole genome shotgun (WGS) entry which is preliminary data.</text>
</comment>
<reference evidence="3 4" key="1">
    <citation type="submission" date="2015-11" db="EMBL/GenBank/DDBJ databases">
        <authorList>
            <person name="Sahl J."/>
            <person name="Wagner D."/>
            <person name="Keim P."/>
        </authorList>
    </citation>
    <scope>NUCLEOTIDE SEQUENCE [LARGE SCALE GENOMIC DNA]</scope>
    <source>
        <strain evidence="3 4">BDU18</strain>
    </source>
</reference>
<dbReference type="RefSeq" id="WP_059574966.1">
    <property type="nucleotide sequence ID" value="NZ_CP013417.1"/>
</dbReference>
<evidence type="ECO:0000256" key="2">
    <source>
        <dbReference type="SAM" id="SignalP"/>
    </source>
</evidence>
<evidence type="ECO:0000313" key="4">
    <source>
        <dbReference type="Proteomes" id="UP000070255"/>
    </source>
</evidence>
<feature type="compositionally biased region" description="Basic residues" evidence="1">
    <location>
        <begin position="51"/>
        <end position="74"/>
    </location>
</feature>
<feature type="compositionally biased region" description="Polar residues" evidence="1">
    <location>
        <begin position="32"/>
        <end position="42"/>
    </location>
</feature>
<organism evidence="3 4">
    <name type="scientific">Burkholderia savannae</name>
    <dbReference type="NCBI Taxonomy" id="1637837"/>
    <lineage>
        <taxon>Bacteria</taxon>
        <taxon>Pseudomonadati</taxon>
        <taxon>Pseudomonadota</taxon>
        <taxon>Betaproteobacteria</taxon>
        <taxon>Burkholderiales</taxon>
        <taxon>Burkholderiaceae</taxon>
        <taxon>Burkholderia</taxon>
        <taxon>pseudomallei group</taxon>
    </lineage>
</organism>
<protein>
    <submittedName>
        <fullName evidence="3">Uncharacterized protein</fullName>
    </submittedName>
</protein>
<gene>
    <name evidence="3" type="ORF">WS72_09635</name>
</gene>
<feature type="signal peptide" evidence="2">
    <location>
        <begin position="1"/>
        <end position="20"/>
    </location>
</feature>
<name>A0ABR5TDV2_9BURK</name>
<accession>A0ABR5TDV2</accession>
<evidence type="ECO:0000313" key="3">
    <source>
        <dbReference type="EMBL" id="KWZ43095.1"/>
    </source>
</evidence>
<sequence length="84" mass="9482">MKRYLPCVAAFCFALPAAHAQTQTYHFDEGGTTPTGVTSQPASAPAQARTHQAKPHRHSVHRKKHHRTHRRARSAQRDSFYSHP</sequence>
<keyword evidence="4" id="KW-1185">Reference proteome</keyword>
<evidence type="ECO:0000256" key="1">
    <source>
        <dbReference type="SAM" id="MobiDB-lite"/>
    </source>
</evidence>
<feature type="chain" id="PRO_5046185984" evidence="2">
    <location>
        <begin position="21"/>
        <end position="84"/>
    </location>
</feature>
<feature type="region of interest" description="Disordered" evidence="1">
    <location>
        <begin position="26"/>
        <end position="84"/>
    </location>
</feature>
<keyword evidence="2" id="KW-0732">Signal</keyword>
<dbReference type="Proteomes" id="UP000070255">
    <property type="component" value="Unassembled WGS sequence"/>
</dbReference>
<proteinExistence type="predicted"/>
<dbReference type="EMBL" id="LNJQ01000001">
    <property type="protein sequence ID" value="KWZ43095.1"/>
    <property type="molecule type" value="Genomic_DNA"/>
</dbReference>